<dbReference type="GO" id="GO:0008409">
    <property type="term" value="F:5'-3' exonuclease activity"/>
    <property type="evidence" value="ECO:0007669"/>
    <property type="project" value="UniProtKB-UniRule"/>
</dbReference>
<comment type="function">
    <text evidence="17">In addition to polymerase activity, this DNA polymerase exhibits 3'-5' and 5'-3' exonuclease activity.</text>
</comment>
<dbReference type="GO" id="GO:0003677">
    <property type="term" value="F:DNA binding"/>
    <property type="evidence" value="ECO:0007669"/>
    <property type="project" value="UniProtKB-UniRule"/>
</dbReference>
<dbReference type="InterPro" id="IPR002562">
    <property type="entry name" value="3'-5'_exonuclease_dom"/>
</dbReference>
<keyword evidence="14 17" id="KW-0234">DNA repair</keyword>
<dbReference type="InterPro" id="IPR012337">
    <property type="entry name" value="RNaseH-like_sf"/>
</dbReference>
<feature type="domain" description="5'-3' exonuclease" evidence="20">
    <location>
        <begin position="7"/>
        <end position="261"/>
    </location>
</feature>
<dbReference type="Proteomes" id="UP000077763">
    <property type="component" value="Unassembled WGS sequence"/>
</dbReference>
<dbReference type="PANTHER" id="PTHR10133">
    <property type="entry name" value="DNA POLYMERASE I"/>
    <property type="match status" value="1"/>
</dbReference>
<dbReference type="RefSeq" id="WP_064036525.1">
    <property type="nucleotide sequence ID" value="NZ_LUUH01000047.1"/>
</dbReference>
<keyword evidence="6 17" id="KW-0548">Nucleotidyltransferase</keyword>
<accession>A0A177MHM0</accession>
<dbReference type="InterPro" id="IPR020045">
    <property type="entry name" value="DNA_polI_H3TH"/>
</dbReference>
<dbReference type="Gene3D" id="3.30.420.10">
    <property type="entry name" value="Ribonuclease H-like superfamily/Ribonuclease H"/>
    <property type="match status" value="1"/>
</dbReference>
<evidence type="ECO:0000256" key="14">
    <source>
        <dbReference type="ARBA" id="ARBA00023204"/>
    </source>
</evidence>
<dbReference type="InterPro" id="IPR020046">
    <property type="entry name" value="5-3_exonucl_a-hlix_arch_N"/>
</dbReference>
<dbReference type="Gene3D" id="3.40.50.1010">
    <property type="entry name" value="5'-nuclease"/>
    <property type="match status" value="1"/>
</dbReference>
<feature type="domain" description="3'-5' exonuclease" evidence="19">
    <location>
        <begin position="346"/>
        <end position="533"/>
    </location>
</feature>
<evidence type="ECO:0000256" key="1">
    <source>
        <dbReference type="ARBA" id="ARBA00007705"/>
    </source>
</evidence>
<dbReference type="CDD" id="cd06139">
    <property type="entry name" value="DNA_polA_I_Ecoli_like_exo"/>
    <property type="match status" value="1"/>
</dbReference>
<comment type="caution">
    <text evidence="22">The sequence shown here is derived from an EMBL/GenBank/DDBJ whole genome shotgun (WGS) entry which is preliminary data.</text>
</comment>
<evidence type="ECO:0000256" key="16">
    <source>
        <dbReference type="NCBIfam" id="TIGR00593"/>
    </source>
</evidence>
<dbReference type="InterPro" id="IPR001098">
    <property type="entry name" value="DNA-dir_DNA_pol_A_palm_dom"/>
</dbReference>
<dbReference type="SUPFAM" id="SSF88723">
    <property type="entry name" value="PIN domain-like"/>
    <property type="match status" value="1"/>
</dbReference>
<dbReference type="PROSITE" id="PS00447">
    <property type="entry name" value="DNA_POLYMERASE_A"/>
    <property type="match status" value="1"/>
</dbReference>
<evidence type="ECO:0000256" key="10">
    <source>
        <dbReference type="ARBA" id="ARBA00022801"/>
    </source>
</evidence>
<evidence type="ECO:0000313" key="23">
    <source>
        <dbReference type="Proteomes" id="UP000077763"/>
    </source>
</evidence>
<dbReference type="SUPFAM" id="SSF47807">
    <property type="entry name" value="5' to 3' exonuclease, C-terminal subdomain"/>
    <property type="match status" value="1"/>
</dbReference>
<feature type="domain" description="DNA-directed DNA polymerase family A palm" evidence="21">
    <location>
        <begin position="702"/>
        <end position="908"/>
    </location>
</feature>
<sequence>MSESAPNKLILVDGSSFLFRAFHAVPPLTNAQGEPTNAVYGVSNMLRKLINDYNTPYITVVFDAPGKTFRHDLYDQYKAHRPPMPDDLRVQIAPLHDLIRSLGLPLIIEHGVEADDVLGSLAQNAARQGFEVIISTGDKDMAQLVNEQITLENTMTNTRMDIQGVQDKFGVMPEQIIDYLALMGDAVDNIPGVPKVGPKTAAKWLQEYGTLDNLIARADEIKGKIGDNLREALGQLPLSRELTTIKCDVALHYSLDDLKRKEPDMAALKNQLGHLGFSSWLKTLNGDSLTPSPAGEGGVTTARMQEVGQRWEQLPRGNANNDSSASSIQPSPAGEAEPKAALARDYQTILTQTDFDIWLEKLRQAELFAFDTETTSLNYSDAHIVGVSFAVDAGQAAYLPVAHDYPDAPAQLDRQTVLDALKPLLEDPNKPKLGQNLKYDSHVLVNHGIALRGIQHDTMLESYVLNSTATKHNMDDLAKHYLGVDTIHFEDVAGKGAKQIGFAEVAIEQASEYAAEDADITLRLHQTLSAQLQQQPSLWALYNEIEVPLISVLARIEENGVLIDSAMLAQQSLELANRMIGIEQQAHDVAGSAFNLGSPKQIQEILYDRLNLPVLKKTPKGQPSTDESVLQELAVDYPLPKLILDFRGMSKLKSTYTDKLPQQVNDSTGRVHTSYHQAVAATGRLSSSDPNLQNIPIRSEEGRKIRQAFIAPPGYKIVAADYSQIELRIMAHLSGDAGLLAAFSQGVDVHSATAAEVFEVELEQVTHDLRRSAKAINFGLIYGMSAFGLAQQLGLPRNQAQAYIDLYFSRYPGVKQYMDNTRELAKQQGYVETIFGRRLYLPEINSRNAAMRQYAERTAINAPMQGTAADIIKRAMLACDAWIVADNPDVKMIMQVHDELVFEVAEARLAEHMETIRGIMSGAAELHVPLLVEVGSGENWDEAH</sequence>
<gene>
    <name evidence="17" type="primary">polA</name>
    <name evidence="22" type="ORF">A1353_12225</name>
</gene>
<dbReference type="Pfam" id="PF00476">
    <property type="entry name" value="DNA_pol_A"/>
    <property type="match status" value="1"/>
</dbReference>
<dbReference type="InterPro" id="IPR029060">
    <property type="entry name" value="PIN-like_dom_sf"/>
</dbReference>
<dbReference type="InterPro" id="IPR018320">
    <property type="entry name" value="DNA_polymerase_1"/>
</dbReference>
<evidence type="ECO:0000313" key="22">
    <source>
        <dbReference type="EMBL" id="OAI04944.1"/>
    </source>
</evidence>
<keyword evidence="10 17" id="KW-0378">Hydrolase</keyword>
<evidence type="ECO:0000256" key="4">
    <source>
        <dbReference type="ARBA" id="ARBA00020311"/>
    </source>
</evidence>
<name>A0A177MHM0_METMH</name>
<comment type="catalytic activity">
    <reaction evidence="15 17">
        <text>DNA(n) + a 2'-deoxyribonucleoside 5'-triphosphate = DNA(n+1) + diphosphate</text>
        <dbReference type="Rhea" id="RHEA:22508"/>
        <dbReference type="Rhea" id="RHEA-COMP:17339"/>
        <dbReference type="Rhea" id="RHEA-COMP:17340"/>
        <dbReference type="ChEBI" id="CHEBI:33019"/>
        <dbReference type="ChEBI" id="CHEBI:61560"/>
        <dbReference type="ChEBI" id="CHEBI:173112"/>
        <dbReference type="EC" id="2.7.7.7"/>
    </reaction>
</comment>
<dbReference type="SMART" id="SM00474">
    <property type="entry name" value="35EXOc"/>
    <property type="match status" value="1"/>
</dbReference>
<dbReference type="PANTHER" id="PTHR10133:SF27">
    <property type="entry name" value="DNA POLYMERASE NU"/>
    <property type="match status" value="1"/>
</dbReference>
<dbReference type="Gene3D" id="1.20.1060.10">
    <property type="entry name" value="Taq DNA Polymerase, Chain T, domain 4"/>
    <property type="match status" value="1"/>
</dbReference>
<dbReference type="Pfam" id="PF01612">
    <property type="entry name" value="DNA_pol_A_exo1"/>
    <property type="match status" value="1"/>
</dbReference>
<evidence type="ECO:0000256" key="8">
    <source>
        <dbReference type="ARBA" id="ARBA00022722"/>
    </source>
</evidence>
<dbReference type="GO" id="GO:0006261">
    <property type="term" value="P:DNA-templated DNA replication"/>
    <property type="evidence" value="ECO:0007669"/>
    <property type="project" value="UniProtKB-UniRule"/>
</dbReference>
<dbReference type="InterPro" id="IPR002421">
    <property type="entry name" value="5-3_exonuclease"/>
</dbReference>
<evidence type="ECO:0000259" key="19">
    <source>
        <dbReference type="SMART" id="SM00474"/>
    </source>
</evidence>
<evidence type="ECO:0000256" key="18">
    <source>
        <dbReference type="SAM" id="MobiDB-lite"/>
    </source>
</evidence>
<evidence type="ECO:0000256" key="3">
    <source>
        <dbReference type="ARBA" id="ARBA00012417"/>
    </source>
</evidence>
<evidence type="ECO:0000256" key="17">
    <source>
        <dbReference type="RuleBase" id="RU004460"/>
    </source>
</evidence>
<keyword evidence="5 17" id="KW-0808">Transferase</keyword>
<keyword evidence="9 17" id="KW-0227">DNA damage</keyword>
<evidence type="ECO:0000259" key="20">
    <source>
        <dbReference type="SMART" id="SM00475"/>
    </source>
</evidence>
<dbReference type="PRINTS" id="PR00868">
    <property type="entry name" value="DNAPOLI"/>
</dbReference>
<dbReference type="InterPro" id="IPR002298">
    <property type="entry name" value="DNA_polymerase_A"/>
</dbReference>
<dbReference type="AlphaFoldDB" id="A0A177MHM0"/>
<evidence type="ECO:0000259" key="21">
    <source>
        <dbReference type="SMART" id="SM00482"/>
    </source>
</evidence>
<dbReference type="SMART" id="SM00279">
    <property type="entry name" value="HhH2"/>
    <property type="match status" value="1"/>
</dbReference>
<dbReference type="EMBL" id="LUUH01000047">
    <property type="protein sequence ID" value="OAI04944.1"/>
    <property type="molecule type" value="Genomic_DNA"/>
</dbReference>
<dbReference type="SUPFAM" id="SSF56672">
    <property type="entry name" value="DNA/RNA polymerases"/>
    <property type="match status" value="1"/>
</dbReference>
<evidence type="ECO:0000256" key="12">
    <source>
        <dbReference type="ARBA" id="ARBA00022932"/>
    </source>
</evidence>
<organism evidence="22 23">
    <name type="scientific">Methylomonas methanica</name>
    <dbReference type="NCBI Taxonomy" id="421"/>
    <lineage>
        <taxon>Bacteria</taxon>
        <taxon>Pseudomonadati</taxon>
        <taxon>Pseudomonadota</taxon>
        <taxon>Gammaproteobacteria</taxon>
        <taxon>Methylococcales</taxon>
        <taxon>Methylococcaceae</taxon>
        <taxon>Methylomonas</taxon>
    </lineage>
</organism>
<evidence type="ECO:0000256" key="11">
    <source>
        <dbReference type="ARBA" id="ARBA00022839"/>
    </source>
</evidence>
<feature type="region of interest" description="Disordered" evidence="18">
    <location>
        <begin position="314"/>
        <end position="340"/>
    </location>
</feature>
<dbReference type="GO" id="GO:0003887">
    <property type="term" value="F:DNA-directed DNA polymerase activity"/>
    <property type="evidence" value="ECO:0007669"/>
    <property type="project" value="UniProtKB-UniRule"/>
</dbReference>
<dbReference type="InterPro" id="IPR019760">
    <property type="entry name" value="DNA-dir_DNA_pol_A_CS"/>
</dbReference>
<evidence type="ECO:0000256" key="2">
    <source>
        <dbReference type="ARBA" id="ARBA00011541"/>
    </source>
</evidence>
<dbReference type="Pfam" id="PF02739">
    <property type="entry name" value="5_3_exonuc_N"/>
    <property type="match status" value="1"/>
</dbReference>
<keyword evidence="11 17" id="KW-0269">Exonuclease</keyword>
<evidence type="ECO:0000256" key="5">
    <source>
        <dbReference type="ARBA" id="ARBA00022679"/>
    </source>
</evidence>
<dbReference type="GO" id="GO:0006302">
    <property type="term" value="P:double-strand break repair"/>
    <property type="evidence" value="ECO:0007669"/>
    <property type="project" value="TreeGrafter"/>
</dbReference>
<keyword evidence="8" id="KW-0540">Nuclease</keyword>
<dbReference type="EC" id="2.7.7.7" evidence="3 16"/>
<dbReference type="InterPro" id="IPR036279">
    <property type="entry name" value="5-3_exonuclease_C_sf"/>
</dbReference>
<evidence type="ECO:0000256" key="15">
    <source>
        <dbReference type="ARBA" id="ARBA00049244"/>
    </source>
</evidence>
<protein>
    <recommendedName>
        <fullName evidence="4 16">DNA polymerase I</fullName>
        <ecNumber evidence="3 16">2.7.7.7</ecNumber>
    </recommendedName>
</protein>
<dbReference type="CDD" id="cd09859">
    <property type="entry name" value="PIN_53EXO"/>
    <property type="match status" value="1"/>
</dbReference>
<dbReference type="Gene3D" id="3.30.70.370">
    <property type="match status" value="1"/>
</dbReference>
<comment type="subunit">
    <text evidence="2">Single-chain monomer with multiple functions.</text>
</comment>
<dbReference type="InterPro" id="IPR008918">
    <property type="entry name" value="HhH2"/>
</dbReference>
<dbReference type="FunFam" id="1.20.1060.10:FF:000001">
    <property type="entry name" value="DNA polymerase I"/>
    <property type="match status" value="1"/>
</dbReference>
<dbReference type="GO" id="GO:0008408">
    <property type="term" value="F:3'-5' exonuclease activity"/>
    <property type="evidence" value="ECO:0007669"/>
    <property type="project" value="UniProtKB-UniRule"/>
</dbReference>
<keyword evidence="13 17" id="KW-0238">DNA-binding</keyword>
<dbReference type="CDD" id="cd08637">
    <property type="entry name" value="DNA_pol_A_pol_I_C"/>
    <property type="match status" value="1"/>
</dbReference>
<dbReference type="Pfam" id="PF01367">
    <property type="entry name" value="5_3_exonuc"/>
    <property type="match status" value="1"/>
</dbReference>
<dbReference type="FunFam" id="1.10.150.20:FF:000002">
    <property type="entry name" value="DNA polymerase I"/>
    <property type="match status" value="1"/>
</dbReference>
<comment type="similarity">
    <text evidence="1 17">Belongs to the DNA polymerase type-A family.</text>
</comment>
<evidence type="ECO:0000256" key="9">
    <source>
        <dbReference type="ARBA" id="ARBA00022763"/>
    </source>
</evidence>
<dbReference type="SUPFAM" id="SSF53098">
    <property type="entry name" value="Ribonuclease H-like"/>
    <property type="match status" value="1"/>
</dbReference>
<reference evidence="23" key="1">
    <citation type="submission" date="2016-03" db="EMBL/GenBank/DDBJ databases">
        <authorList>
            <person name="Heylen K."/>
            <person name="De Vos P."/>
            <person name="Vekeman B."/>
        </authorList>
    </citation>
    <scope>NUCLEOTIDE SEQUENCE [LARGE SCALE GENOMIC DNA]</scope>
    <source>
        <strain evidence="23">R-45371</strain>
    </source>
</reference>
<dbReference type="SMART" id="SM00475">
    <property type="entry name" value="53EXOc"/>
    <property type="match status" value="1"/>
</dbReference>
<dbReference type="NCBIfam" id="TIGR00593">
    <property type="entry name" value="pola"/>
    <property type="match status" value="1"/>
</dbReference>
<dbReference type="InterPro" id="IPR036397">
    <property type="entry name" value="RNaseH_sf"/>
</dbReference>
<evidence type="ECO:0000256" key="13">
    <source>
        <dbReference type="ARBA" id="ARBA00023125"/>
    </source>
</evidence>
<keyword evidence="12 17" id="KW-0239">DNA-directed DNA polymerase</keyword>
<dbReference type="CDD" id="cd09898">
    <property type="entry name" value="H3TH_53EXO"/>
    <property type="match status" value="1"/>
</dbReference>
<evidence type="ECO:0000256" key="6">
    <source>
        <dbReference type="ARBA" id="ARBA00022695"/>
    </source>
</evidence>
<proteinExistence type="inferred from homology"/>
<dbReference type="FunFam" id="1.10.150.20:FF:000003">
    <property type="entry name" value="DNA polymerase I"/>
    <property type="match status" value="1"/>
</dbReference>
<dbReference type="FunFam" id="3.40.50.1010:FF:000001">
    <property type="entry name" value="DNA polymerase I"/>
    <property type="match status" value="1"/>
</dbReference>
<dbReference type="Gene3D" id="1.10.150.20">
    <property type="entry name" value="5' to 3' exonuclease, C-terminal subdomain"/>
    <property type="match status" value="2"/>
</dbReference>
<dbReference type="FunFam" id="3.30.420.10:FF:000026">
    <property type="entry name" value="DNA polymerase I"/>
    <property type="match status" value="1"/>
</dbReference>
<evidence type="ECO:0000256" key="7">
    <source>
        <dbReference type="ARBA" id="ARBA00022705"/>
    </source>
</evidence>
<keyword evidence="7 17" id="KW-0235">DNA replication</keyword>
<dbReference type="NCBIfam" id="NF004397">
    <property type="entry name" value="PRK05755.1"/>
    <property type="match status" value="1"/>
</dbReference>
<feature type="compositionally biased region" description="Polar residues" evidence="18">
    <location>
        <begin position="318"/>
        <end position="330"/>
    </location>
</feature>
<dbReference type="InterPro" id="IPR043502">
    <property type="entry name" value="DNA/RNA_pol_sf"/>
</dbReference>
<dbReference type="SMART" id="SM00482">
    <property type="entry name" value="POLAc"/>
    <property type="match status" value="1"/>
</dbReference>